<evidence type="ECO:0000313" key="12">
    <source>
        <dbReference type="Proteomes" id="UP000611500"/>
    </source>
</evidence>
<keyword evidence="6 9" id="KW-1133">Transmembrane helix</keyword>
<name>A0A8J3H6C6_9RHOB</name>
<dbReference type="NCBIfam" id="TIGR00546">
    <property type="entry name" value="lnt"/>
    <property type="match status" value="1"/>
</dbReference>
<reference evidence="11" key="2">
    <citation type="submission" date="2020-09" db="EMBL/GenBank/DDBJ databases">
        <authorList>
            <person name="Sun Q."/>
            <person name="Zhou Y."/>
        </authorList>
    </citation>
    <scope>NUCLEOTIDE SEQUENCE</scope>
    <source>
        <strain evidence="11">CGMCC 1.7081</strain>
    </source>
</reference>
<dbReference type="GO" id="GO:0016410">
    <property type="term" value="F:N-acyltransferase activity"/>
    <property type="evidence" value="ECO:0007669"/>
    <property type="project" value="UniProtKB-UniRule"/>
</dbReference>
<evidence type="ECO:0000256" key="2">
    <source>
        <dbReference type="ARBA" id="ARBA00010065"/>
    </source>
</evidence>
<evidence type="ECO:0000256" key="1">
    <source>
        <dbReference type="ARBA" id="ARBA00004651"/>
    </source>
</evidence>
<feature type="transmembrane region" description="Helical" evidence="9">
    <location>
        <begin position="12"/>
        <end position="30"/>
    </location>
</feature>
<evidence type="ECO:0000256" key="7">
    <source>
        <dbReference type="ARBA" id="ARBA00023136"/>
    </source>
</evidence>
<dbReference type="CDD" id="cd07571">
    <property type="entry name" value="ALP_N-acyl_transferase"/>
    <property type="match status" value="1"/>
</dbReference>
<dbReference type="EMBL" id="BNAP01000009">
    <property type="protein sequence ID" value="GHG92213.1"/>
    <property type="molecule type" value="Genomic_DNA"/>
</dbReference>
<dbReference type="Gene3D" id="3.60.110.10">
    <property type="entry name" value="Carbon-nitrogen hydrolase"/>
    <property type="match status" value="1"/>
</dbReference>
<dbReference type="Proteomes" id="UP000611500">
    <property type="component" value="Unassembled WGS sequence"/>
</dbReference>
<dbReference type="InterPro" id="IPR003010">
    <property type="entry name" value="C-N_Hydrolase"/>
</dbReference>
<feature type="transmembrane region" description="Helical" evidence="9">
    <location>
        <begin position="61"/>
        <end position="79"/>
    </location>
</feature>
<comment type="pathway">
    <text evidence="9">Protein modification; lipoprotein biosynthesis (N-acyl transfer).</text>
</comment>
<proteinExistence type="inferred from homology"/>
<dbReference type="PANTHER" id="PTHR38686">
    <property type="entry name" value="APOLIPOPROTEIN N-ACYLTRANSFERASE"/>
    <property type="match status" value="1"/>
</dbReference>
<dbReference type="Pfam" id="PF00795">
    <property type="entry name" value="CN_hydrolase"/>
    <property type="match status" value="1"/>
</dbReference>
<dbReference type="GO" id="GO:0005886">
    <property type="term" value="C:plasma membrane"/>
    <property type="evidence" value="ECO:0007669"/>
    <property type="project" value="UniProtKB-SubCell"/>
</dbReference>
<sequence length="502" mass="54038">MTRLARLARRPLWQRLIVAALVGALGALGLAPFGLWPIALLALAALPALALAAARPRAAALTGWAFATGWFANALVWIVDPFLVEPEVYGWMAPFALIFMAGGLALFWGLAFWVAFRLARQPGARVASLIVALSLAEFGRAYLLTGFPWAALAQIWVDTPVAQLLAWIGPHGLALLTLVAAFWPGFALVSDRGRLVSAVPLGLIGGAALAFAQLPDGALTDHTVRVVQPNARQDQKWDPKWMPVFFRRQIEFTKAGPRPDLVVWPESSVPVWLNEAGPTFERIAEAARGADVVLGIQRYEGTRVYNSLVHLDGQGQLDGLYDKHHLVPFGEYMPLGDLADRFGLHGFAAQAGQGYSPGPGPALMGLGAFGPALPLICYEAVFPQDVNAAPTRPRFLLQITNDAWFGTWSGPYQHLAQARMRAIEQGLPMVRAANTGISAVIGPRGRILSSIPLGQAGYVDAKLPEPLPPTIYARSGDWPVFLLLLLAAIGLGGMQSRKQTSK</sequence>
<dbReference type="PANTHER" id="PTHR38686:SF1">
    <property type="entry name" value="APOLIPOPROTEIN N-ACYLTRANSFERASE"/>
    <property type="match status" value="1"/>
</dbReference>
<dbReference type="EC" id="2.3.1.269" evidence="9"/>
<keyword evidence="12" id="KW-1185">Reference proteome</keyword>
<evidence type="ECO:0000259" key="10">
    <source>
        <dbReference type="PROSITE" id="PS50263"/>
    </source>
</evidence>
<protein>
    <recommendedName>
        <fullName evidence="9">Apolipoprotein N-acyltransferase</fullName>
        <shortName evidence="9">ALP N-acyltransferase</shortName>
        <ecNumber evidence="9">2.3.1.269</ecNumber>
    </recommendedName>
</protein>
<feature type="transmembrane region" description="Helical" evidence="9">
    <location>
        <begin position="195"/>
        <end position="214"/>
    </location>
</feature>
<gene>
    <name evidence="9 11" type="primary">lnt</name>
    <name evidence="11" type="ORF">GCM10010961_24020</name>
</gene>
<keyword evidence="4 9" id="KW-0808">Transferase</keyword>
<evidence type="ECO:0000256" key="5">
    <source>
        <dbReference type="ARBA" id="ARBA00022692"/>
    </source>
</evidence>
<comment type="function">
    <text evidence="9">Catalyzes the phospholipid dependent N-acylation of the N-terminal cysteine of apolipoprotein, the last step in lipoprotein maturation.</text>
</comment>
<evidence type="ECO:0000256" key="9">
    <source>
        <dbReference type="HAMAP-Rule" id="MF_01148"/>
    </source>
</evidence>
<organism evidence="11 12">
    <name type="scientific">Pseudodonghicola xiamenensis</name>
    <dbReference type="NCBI Taxonomy" id="337702"/>
    <lineage>
        <taxon>Bacteria</taxon>
        <taxon>Pseudomonadati</taxon>
        <taxon>Pseudomonadota</taxon>
        <taxon>Alphaproteobacteria</taxon>
        <taxon>Rhodobacterales</taxon>
        <taxon>Paracoccaceae</taxon>
        <taxon>Pseudodonghicola</taxon>
    </lineage>
</organism>
<evidence type="ECO:0000313" key="11">
    <source>
        <dbReference type="EMBL" id="GHG92213.1"/>
    </source>
</evidence>
<evidence type="ECO:0000256" key="4">
    <source>
        <dbReference type="ARBA" id="ARBA00022679"/>
    </source>
</evidence>
<dbReference type="PROSITE" id="PS50263">
    <property type="entry name" value="CN_HYDROLASE"/>
    <property type="match status" value="1"/>
</dbReference>
<feature type="transmembrane region" description="Helical" evidence="9">
    <location>
        <begin position="164"/>
        <end position="183"/>
    </location>
</feature>
<feature type="transmembrane region" description="Helical" evidence="9">
    <location>
        <begin position="36"/>
        <end position="54"/>
    </location>
</feature>
<evidence type="ECO:0000256" key="3">
    <source>
        <dbReference type="ARBA" id="ARBA00022475"/>
    </source>
</evidence>
<dbReference type="Pfam" id="PF20154">
    <property type="entry name" value="LNT_N"/>
    <property type="match status" value="1"/>
</dbReference>
<evidence type="ECO:0000256" key="6">
    <source>
        <dbReference type="ARBA" id="ARBA00022989"/>
    </source>
</evidence>
<dbReference type="InterPro" id="IPR036526">
    <property type="entry name" value="C-N_Hydrolase_sf"/>
</dbReference>
<dbReference type="HAMAP" id="MF_01148">
    <property type="entry name" value="Lnt"/>
    <property type="match status" value="1"/>
</dbReference>
<comment type="similarity">
    <text evidence="2 9">Belongs to the CN hydrolase family. Apolipoprotein N-acyltransferase subfamily.</text>
</comment>
<comment type="catalytic activity">
    <reaction evidence="9">
        <text>N-terminal S-1,2-diacyl-sn-glyceryl-L-cysteinyl-[lipoprotein] + a glycerophospholipid = N-acyl-S-1,2-diacyl-sn-glyceryl-L-cysteinyl-[lipoprotein] + a 2-acyl-sn-glycero-3-phospholipid + H(+)</text>
        <dbReference type="Rhea" id="RHEA:48228"/>
        <dbReference type="Rhea" id="RHEA-COMP:14681"/>
        <dbReference type="Rhea" id="RHEA-COMP:14684"/>
        <dbReference type="ChEBI" id="CHEBI:15378"/>
        <dbReference type="ChEBI" id="CHEBI:136912"/>
        <dbReference type="ChEBI" id="CHEBI:140656"/>
        <dbReference type="ChEBI" id="CHEBI:140657"/>
        <dbReference type="ChEBI" id="CHEBI:140660"/>
        <dbReference type="EC" id="2.3.1.269"/>
    </reaction>
</comment>
<keyword evidence="7 9" id="KW-0472">Membrane</keyword>
<reference evidence="11" key="1">
    <citation type="journal article" date="2014" name="Int. J. Syst. Evol. Microbiol.">
        <title>Complete genome sequence of Corynebacterium casei LMG S-19264T (=DSM 44701T), isolated from a smear-ripened cheese.</title>
        <authorList>
            <consortium name="US DOE Joint Genome Institute (JGI-PGF)"/>
            <person name="Walter F."/>
            <person name="Albersmeier A."/>
            <person name="Kalinowski J."/>
            <person name="Ruckert C."/>
        </authorList>
    </citation>
    <scope>NUCLEOTIDE SEQUENCE</scope>
    <source>
        <strain evidence="11">CGMCC 1.7081</strain>
    </source>
</reference>
<dbReference type="UniPathway" id="UPA00666"/>
<accession>A0A8J3H6C6</accession>
<feature type="transmembrane region" description="Helical" evidence="9">
    <location>
        <begin position="126"/>
        <end position="144"/>
    </location>
</feature>
<dbReference type="AlphaFoldDB" id="A0A8J3H6C6"/>
<comment type="caution">
    <text evidence="11">The sequence shown here is derived from an EMBL/GenBank/DDBJ whole genome shotgun (WGS) entry which is preliminary data.</text>
</comment>
<keyword evidence="5 9" id="KW-0812">Transmembrane</keyword>
<evidence type="ECO:0000256" key="8">
    <source>
        <dbReference type="ARBA" id="ARBA00023315"/>
    </source>
</evidence>
<dbReference type="GO" id="GO:0042158">
    <property type="term" value="P:lipoprotein biosynthetic process"/>
    <property type="evidence" value="ECO:0007669"/>
    <property type="project" value="UniProtKB-UniRule"/>
</dbReference>
<dbReference type="InterPro" id="IPR004563">
    <property type="entry name" value="Apolipo_AcylTrfase"/>
</dbReference>
<dbReference type="RefSeq" id="WP_028093846.1">
    <property type="nucleotide sequence ID" value="NZ_BNAP01000009.1"/>
</dbReference>
<keyword evidence="3 9" id="KW-1003">Cell membrane</keyword>
<feature type="transmembrane region" description="Helical" evidence="9">
    <location>
        <begin position="91"/>
        <end position="114"/>
    </location>
</feature>
<comment type="subcellular location">
    <subcellularLocation>
        <location evidence="1 9">Cell membrane</location>
        <topology evidence="1 9">Multi-pass membrane protein</topology>
    </subcellularLocation>
</comment>
<dbReference type="InterPro" id="IPR045378">
    <property type="entry name" value="LNT_N"/>
</dbReference>
<dbReference type="SUPFAM" id="SSF56317">
    <property type="entry name" value="Carbon-nitrogen hydrolase"/>
    <property type="match status" value="1"/>
</dbReference>
<feature type="domain" description="CN hydrolase" evidence="10">
    <location>
        <begin position="227"/>
        <end position="465"/>
    </location>
</feature>
<keyword evidence="8 9" id="KW-0012">Acyltransferase</keyword>